<dbReference type="GO" id="GO:0005886">
    <property type="term" value="C:plasma membrane"/>
    <property type="evidence" value="ECO:0007669"/>
    <property type="project" value="UniProtKB-SubCell"/>
</dbReference>
<comment type="subcellular location">
    <subcellularLocation>
        <location evidence="1">Cell membrane</location>
        <topology evidence="1">Multi-pass membrane protein</topology>
    </subcellularLocation>
</comment>
<organism evidence="9 10">
    <name type="scientific">Jeotgalicoccus saudimassiliensis</name>
    <dbReference type="NCBI Taxonomy" id="1461582"/>
    <lineage>
        <taxon>Bacteria</taxon>
        <taxon>Bacillati</taxon>
        <taxon>Bacillota</taxon>
        <taxon>Bacilli</taxon>
        <taxon>Bacillales</taxon>
        <taxon>Staphylococcaceae</taxon>
        <taxon>Jeotgalicoccus</taxon>
    </lineage>
</organism>
<feature type="transmembrane region" description="Helical" evidence="7">
    <location>
        <begin position="323"/>
        <end position="344"/>
    </location>
</feature>
<dbReference type="PANTHER" id="PTHR30012">
    <property type="entry name" value="GENERAL SECRETION PATHWAY PROTEIN"/>
    <property type="match status" value="1"/>
</dbReference>
<dbReference type="eggNOG" id="COG1459">
    <property type="taxonomic scope" value="Bacteria"/>
</dbReference>
<evidence type="ECO:0000256" key="3">
    <source>
        <dbReference type="ARBA" id="ARBA00022475"/>
    </source>
</evidence>
<keyword evidence="10" id="KW-1185">Reference proteome</keyword>
<dbReference type="RefSeq" id="WP_035808679.1">
    <property type="nucleotide sequence ID" value="NZ_CCSE01000001.1"/>
</dbReference>
<dbReference type="Pfam" id="PF00482">
    <property type="entry name" value="T2SSF"/>
    <property type="match status" value="2"/>
</dbReference>
<evidence type="ECO:0000256" key="5">
    <source>
        <dbReference type="ARBA" id="ARBA00022989"/>
    </source>
</evidence>
<evidence type="ECO:0000256" key="6">
    <source>
        <dbReference type="ARBA" id="ARBA00023136"/>
    </source>
</evidence>
<reference evidence="9 10" key="1">
    <citation type="submission" date="2014-07" db="EMBL/GenBank/DDBJ databases">
        <authorList>
            <person name="Urmite Genomes Urmite Genomes"/>
        </authorList>
    </citation>
    <scope>NUCLEOTIDE SEQUENCE [LARGE SCALE GENOMIC DNA]</scope>
    <source>
        <strain evidence="9 10">13MG44_air</strain>
    </source>
</reference>
<keyword evidence="3" id="KW-1003">Cell membrane</keyword>
<dbReference type="HOGENOM" id="CLU_035032_1_2_9"/>
<dbReference type="PRINTS" id="PR00812">
    <property type="entry name" value="BCTERIALGSPF"/>
</dbReference>
<evidence type="ECO:0000256" key="7">
    <source>
        <dbReference type="SAM" id="Phobius"/>
    </source>
</evidence>
<feature type="domain" description="Type II secretion system protein GspF" evidence="8">
    <location>
        <begin position="220"/>
        <end position="342"/>
    </location>
</feature>
<dbReference type="InterPro" id="IPR047692">
    <property type="entry name" value="T4P_ComGB"/>
</dbReference>
<accession>A0A078M5R8</accession>
<dbReference type="InterPro" id="IPR018076">
    <property type="entry name" value="T2SS_GspF_dom"/>
</dbReference>
<dbReference type="InterPro" id="IPR003004">
    <property type="entry name" value="GspF/PilC"/>
</dbReference>
<keyword evidence="5 7" id="KW-1133">Transmembrane helix</keyword>
<dbReference type="Gene3D" id="1.20.81.30">
    <property type="entry name" value="Type II secretion system (T2SS), domain F"/>
    <property type="match status" value="2"/>
</dbReference>
<dbReference type="OrthoDB" id="1638902at2"/>
<dbReference type="Proteomes" id="UP000044136">
    <property type="component" value="Unassembled WGS sequence"/>
</dbReference>
<proteinExistence type="inferred from homology"/>
<evidence type="ECO:0000259" key="8">
    <source>
        <dbReference type="Pfam" id="PF00482"/>
    </source>
</evidence>
<evidence type="ECO:0000313" key="10">
    <source>
        <dbReference type="Proteomes" id="UP000044136"/>
    </source>
</evidence>
<feature type="transmembrane region" description="Helical" evidence="7">
    <location>
        <begin position="167"/>
        <end position="190"/>
    </location>
</feature>
<sequence length="351" mass="39763">MKNITITRGRSNKLGKYDAHFLLKLSALLKNGFTMQQALIFLTEQYEVIRRDDKTAMLGLINSGASLSAVLRHLGFSKSIIMQVSFAEIHGEIISNLEQSGEYLTTRKNTVQKLVKTLQYPLVLVTIFIIMLILLNYTVIPQFNELYSAMQTEKTMLVNVLTLILNYLPYAALAVTAFVLLGTMVLFIIINLKNTALAAKLLLKLPVVKTYFKYYVTYTFSREFGYFLNNGLEVKEIILLFKTQTINRYLSLAAGTIETDLMQGRSLGDAITGMEMLDKRLAVFVNHGEYNSDVGRELIIYSEYSLENIIIKIESLTKKIQPVIFLILGLLIVCLYLVIVMPIFGMMSKIN</sequence>
<evidence type="ECO:0000256" key="1">
    <source>
        <dbReference type="ARBA" id="ARBA00004651"/>
    </source>
</evidence>
<name>A0A078M5R8_9STAP</name>
<evidence type="ECO:0000256" key="4">
    <source>
        <dbReference type="ARBA" id="ARBA00022692"/>
    </source>
</evidence>
<dbReference type="NCBIfam" id="NF041012">
    <property type="entry name" value="T4P_ComGB"/>
    <property type="match status" value="1"/>
</dbReference>
<protein>
    <submittedName>
        <fullName evidence="9">Type IV pilin biogenesis protein</fullName>
    </submittedName>
</protein>
<evidence type="ECO:0000256" key="2">
    <source>
        <dbReference type="ARBA" id="ARBA00005745"/>
    </source>
</evidence>
<dbReference type="EMBL" id="CCSE01000001">
    <property type="protein sequence ID" value="CEA00051.1"/>
    <property type="molecule type" value="Genomic_DNA"/>
</dbReference>
<dbReference type="InterPro" id="IPR042094">
    <property type="entry name" value="T2SS_GspF_sf"/>
</dbReference>
<dbReference type="STRING" id="1461582.BN1048_00789"/>
<comment type="similarity">
    <text evidence="2">Belongs to the GSP F family.</text>
</comment>
<dbReference type="PANTHER" id="PTHR30012:SF0">
    <property type="entry name" value="TYPE II SECRETION SYSTEM PROTEIN F-RELATED"/>
    <property type="match status" value="1"/>
</dbReference>
<keyword evidence="6 7" id="KW-0472">Membrane</keyword>
<evidence type="ECO:0000313" key="9">
    <source>
        <dbReference type="EMBL" id="CEA00051.1"/>
    </source>
</evidence>
<feature type="domain" description="Type II secretion system protein GspF" evidence="8">
    <location>
        <begin position="21"/>
        <end position="141"/>
    </location>
</feature>
<feature type="transmembrane region" description="Helical" evidence="7">
    <location>
        <begin position="117"/>
        <end position="140"/>
    </location>
</feature>
<keyword evidence="4 7" id="KW-0812">Transmembrane</keyword>
<gene>
    <name evidence="9" type="ORF">BN1048_00789</name>
</gene>
<dbReference type="AlphaFoldDB" id="A0A078M5R8"/>